<reference evidence="2" key="1">
    <citation type="submission" date="2021-01" db="EMBL/GenBank/DDBJ databases">
        <authorList>
            <consortium name="Genoscope - CEA"/>
            <person name="William W."/>
        </authorList>
    </citation>
    <scope>NUCLEOTIDE SEQUENCE</scope>
</reference>
<dbReference type="Proteomes" id="UP001295469">
    <property type="component" value="Chromosome A01"/>
</dbReference>
<name>A0A816XU18_BRANA</name>
<organism evidence="2">
    <name type="scientific">Brassica napus</name>
    <name type="common">Rape</name>
    <dbReference type="NCBI Taxonomy" id="3708"/>
    <lineage>
        <taxon>Eukaryota</taxon>
        <taxon>Viridiplantae</taxon>
        <taxon>Streptophyta</taxon>
        <taxon>Embryophyta</taxon>
        <taxon>Tracheophyta</taxon>
        <taxon>Spermatophyta</taxon>
        <taxon>Magnoliopsida</taxon>
        <taxon>eudicotyledons</taxon>
        <taxon>Gunneridae</taxon>
        <taxon>Pentapetalae</taxon>
        <taxon>rosids</taxon>
        <taxon>malvids</taxon>
        <taxon>Brassicales</taxon>
        <taxon>Brassicaceae</taxon>
        <taxon>Brassiceae</taxon>
        <taxon>Brassica</taxon>
    </lineage>
</organism>
<dbReference type="AlphaFoldDB" id="A0A816XU18"/>
<evidence type="ECO:0000313" key="2">
    <source>
        <dbReference type="EMBL" id="CAF2150236.1"/>
    </source>
</evidence>
<evidence type="ECO:0000256" key="1">
    <source>
        <dbReference type="SAM" id="SignalP"/>
    </source>
</evidence>
<gene>
    <name evidence="2" type="ORF">DARMORV10_A01P18500.1</name>
</gene>
<dbReference type="EMBL" id="HG994355">
    <property type="protein sequence ID" value="CAF2150236.1"/>
    <property type="molecule type" value="Genomic_DNA"/>
</dbReference>
<accession>A0A816XU18</accession>
<proteinExistence type="predicted"/>
<sequence length="156" mass="18392">MRKIPSMFWVPLFLLSSSFSVALDYSVITPRDSLKDGDTLSSTDRVFQLGFFSFDPEEQPQHRFLCLWYKQPFAVVWEERRSKLFLSVRILERLVLHRSSSYGTREHLIQLQIHVECARSKLLMDSSTRYRLKIGSKHHRETPEVYPVEATRVELS</sequence>
<dbReference type="Gramene" id="CDX89259">
    <property type="protein sequence ID" value="CDX89259"/>
    <property type="gene ID" value="GSBRNA2T00149464001"/>
</dbReference>
<protein>
    <submittedName>
        <fullName evidence="2">(rape) hypothetical protein</fullName>
    </submittedName>
</protein>
<feature type="chain" id="PRO_5032745300" evidence="1">
    <location>
        <begin position="23"/>
        <end position="156"/>
    </location>
</feature>
<feature type="signal peptide" evidence="1">
    <location>
        <begin position="1"/>
        <end position="22"/>
    </location>
</feature>
<keyword evidence="1" id="KW-0732">Signal</keyword>